<dbReference type="EMBL" id="GAMC01009735">
    <property type="protein sequence ID" value="JAB96820.1"/>
    <property type="molecule type" value="mRNA"/>
</dbReference>
<comment type="function">
    <text evidence="14">Key enzyme of fatty acid beta-oxidation. Able to isomerize both 3-cis (3Z) and 3-trans (3E) double bonds into the 2-trans (2E) form in a range of enoyl-CoA species, with a preference for (3Z)-enoyl-CoAs over (3E)-enoyl-CoAs. The catalytic efficiency of this enzyme is not affected by the fatty acyl chain length.</text>
</comment>
<evidence type="ECO:0000313" key="17">
    <source>
        <dbReference type="EMBL" id="JAB96820.1"/>
    </source>
</evidence>
<dbReference type="Gene3D" id="3.90.226.10">
    <property type="entry name" value="2-enoyl-CoA Hydratase, Chain A, domain 1"/>
    <property type="match status" value="1"/>
</dbReference>
<dbReference type="SUPFAM" id="SSF52096">
    <property type="entry name" value="ClpP/crotonase"/>
    <property type="match status" value="1"/>
</dbReference>
<comment type="catalytic activity">
    <reaction evidence="12">
        <text>(3Z)-dodecenoyl-CoA = (2E)-dodecenoyl-CoA</text>
        <dbReference type="Rhea" id="RHEA:23716"/>
        <dbReference type="ChEBI" id="CHEBI:57330"/>
        <dbReference type="ChEBI" id="CHEBI:58543"/>
        <dbReference type="EC" id="5.3.3.8"/>
    </reaction>
    <physiologicalReaction direction="left-to-right" evidence="12">
        <dbReference type="Rhea" id="RHEA:23717"/>
    </physiologicalReaction>
</comment>
<sequence>MATRIIHLPKYSRLSCLVKPLTISARTFATATASTNPPQFTTLSVDDRTGIATLTLNRPPANALNALFMGEIQRSITDLEKENCRGLILTSSSQRIFSAGLDLKECYKADVASLEGLWCALQNLWRTLFSTPLITVALINGHAIAGGCMLAVSSEYRIMLPNFKIGVNETMVGLAVPSWLMDTYINIMPSRRIAEWDLTSSRIYSSESALKAGLVDELASSKEEALQKSAAFIDSFSKRTLMARAITKQQFRAEILRNFEQNRQHDLDIYLSTMQKPSMQEFLGEYLQSLDAKK</sequence>
<protein>
    <recommendedName>
        <fullName evidence="15">Enoyl-CoA delta isomerase 1, mitochondrial</fullName>
    </recommendedName>
    <alternativeName>
        <fullName evidence="16">3,2-trans-enoyl-CoA isomerase</fullName>
    </alternativeName>
</protein>
<comment type="pathway">
    <text evidence="2">Lipid metabolism; fatty acid beta-oxidation.</text>
</comment>
<evidence type="ECO:0000256" key="6">
    <source>
        <dbReference type="ARBA" id="ARBA00022990"/>
    </source>
</evidence>
<evidence type="ECO:0000256" key="15">
    <source>
        <dbReference type="ARBA" id="ARBA00068317"/>
    </source>
</evidence>
<comment type="catalytic activity">
    <reaction evidence="13">
        <text>(3Z)-octenoyl-CoA = (2E)-octenoyl-CoA</text>
        <dbReference type="Rhea" id="RHEA:46044"/>
        <dbReference type="ChEBI" id="CHEBI:62242"/>
        <dbReference type="ChEBI" id="CHEBI:85640"/>
    </reaction>
    <physiologicalReaction direction="left-to-right" evidence="13">
        <dbReference type="Rhea" id="RHEA:46045"/>
    </physiologicalReaction>
</comment>
<evidence type="ECO:0000256" key="1">
    <source>
        <dbReference type="ARBA" id="ARBA00004305"/>
    </source>
</evidence>
<evidence type="ECO:0000256" key="2">
    <source>
        <dbReference type="ARBA" id="ARBA00005005"/>
    </source>
</evidence>
<evidence type="ECO:0000256" key="16">
    <source>
        <dbReference type="ARBA" id="ARBA00083575"/>
    </source>
</evidence>
<evidence type="ECO:0000256" key="13">
    <source>
        <dbReference type="ARBA" id="ARBA00052542"/>
    </source>
</evidence>
<proteinExistence type="evidence at transcript level"/>
<dbReference type="OrthoDB" id="1696280at2759"/>
<evidence type="ECO:0000256" key="11">
    <source>
        <dbReference type="ARBA" id="ARBA00051293"/>
    </source>
</evidence>
<keyword evidence="9 17" id="KW-0413">Isomerase</keyword>
<dbReference type="PANTHER" id="PTHR11941">
    <property type="entry name" value="ENOYL-COA HYDRATASE-RELATED"/>
    <property type="match status" value="1"/>
</dbReference>
<dbReference type="FunFam" id="3.90.226.10:FF:000034">
    <property type="entry name" value="Enoyl-CoA delta isomerase 1"/>
    <property type="match status" value="1"/>
</dbReference>
<dbReference type="InterPro" id="IPR029045">
    <property type="entry name" value="ClpP/crotonase-like_dom_sf"/>
</dbReference>
<keyword evidence="8" id="KW-0496">Mitochondrion</keyword>
<organism evidence="17">
    <name type="scientific">Ceratitis capitata</name>
    <name type="common">Mediterranean fruit fly</name>
    <name type="synonym">Tephritis capitata</name>
    <dbReference type="NCBI Taxonomy" id="7213"/>
    <lineage>
        <taxon>Eukaryota</taxon>
        <taxon>Metazoa</taxon>
        <taxon>Ecdysozoa</taxon>
        <taxon>Arthropoda</taxon>
        <taxon>Hexapoda</taxon>
        <taxon>Insecta</taxon>
        <taxon>Pterygota</taxon>
        <taxon>Neoptera</taxon>
        <taxon>Endopterygota</taxon>
        <taxon>Diptera</taxon>
        <taxon>Brachycera</taxon>
        <taxon>Muscomorpha</taxon>
        <taxon>Tephritoidea</taxon>
        <taxon>Tephritidae</taxon>
        <taxon>Ceratitis</taxon>
        <taxon>Ceratitis</taxon>
    </lineage>
</organism>
<dbReference type="InterPro" id="IPR001753">
    <property type="entry name" value="Enoyl-CoA_hydra/iso"/>
</dbReference>
<comment type="catalytic activity">
    <reaction evidence="10">
        <text>(3Z)-decenoyl-CoA = (2E)-decenoyl-CoA</text>
        <dbReference type="Rhea" id="RHEA:77195"/>
        <dbReference type="ChEBI" id="CHEBI:61406"/>
        <dbReference type="ChEBI" id="CHEBI:195601"/>
    </reaction>
    <physiologicalReaction direction="left-to-right" evidence="10">
        <dbReference type="Rhea" id="RHEA:77196"/>
    </physiologicalReaction>
</comment>
<evidence type="ECO:0000256" key="5">
    <source>
        <dbReference type="ARBA" id="ARBA00022946"/>
    </source>
</evidence>
<gene>
    <name evidence="17" type="primary">ECI1</name>
</gene>
<comment type="catalytic activity">
    <reaction evidence="11">
        <text>(2E)-tetradecenoyl-CoA = (3Z)-tetradecenoyl-CoA</text>
        <dbReference type="Rhea" id="RHEA:29847"/>
        <dbReference type="ChEBI" id="CHEBI:61405"/>
        <dbReference type="ChEBI" id="CHEBI:61968"/>
    </reaction>
    <physiologicalReaction direction="right-to-left" evidence="11">
        <dbReference type="Rhea" id="RHEA:29849"/>
    </physiologicalReaction>
</comment>
<evidence type="ECO:0000256" key="4">
    <source>
        <dbReference type="ARBA" id="ARBA00022832"/>
    </source>
</evidence>
<evidence type="ECO:0000256" key="8">
    <source>
        <dbReference type="ARBA" id="ARBA00023128"/>
    </source>
</evidence>
<evidence type="ECO:0000256" key="7">
    <source>
        <dbReference type="ARBA" id="ARBA00023098"/>
    </source>
</evidence>
<dbReference type="Gene3D" id="6.10.250.170">
    <property type="match status" value="1"/>
</dbReference>
<name>W8B6K7_CERCA</name>
<comment type="subcellular location">
    <subcellularLocation>
        <location evidence="1">Mitochondrion matrix</location>
    </subcellularLocation>
</comment>
<dbReference type="GO" id="GO:0005759">
    <property type="term" value="C:mitochondrial matrix"/>
    <property type="evidence" value="ECO:0007669"/>
    <property type="project" value="UniProtKB-SubCell"/>
</dbReference>
<dbReference type="Pfam" id="PF00378">
    <property type="entry name" value="ECH_1"/>
    <property type="match status" value="1"/>
</dbReference>
<evidence type="ECO:0000256" key="9">
    <source>
        <dbReference type="ARBA" id="ARBA00023235"/>
    </source>
</evidence>
<keyword evidence="6" id="KW-0007">Acetylation</keyword>
<accession>W8B6K7</accession>
<keyword evidence="7" id="KW-0443">Lipid metabolism</keyword>
<reference evidence="17" key="1">
    <citation type="submission" date="2013-07" db="EMBL/GenBank/DDBJ databases">
        <authorList>
            <person name="Geib S."/>
        </authorList>
    </citation>
    <scope>NUCLEOTIDE SEQUENCE</scope>
</reference>
<keyword evidence="5" id="KW-0809">Transit peptide</keyword>
<evidence type="ECO:0000256" key="12">
    <source>
        <dbReference type="ARBA" id="ARBA00052376"/>
    </source>
</evidence>
<dbReference type="GO" id="GO:0006635">
    <property type="term" value="P:fatty acid beta-oxidation"/>
    <property type="evidence" value="ECO:0007669"/>
    <property type="project" value="TreeGrafter"/>
</dbReference>
<dbReference type="PANTHER" id="PTHR11941:SF45">
    <property type="entry name" value="ENOYL-COA DELTA ISOMERASE 1, MITOCHONDRIAL"/>
    <property type="match status" value="1"/>
</dbReference>
<evidence type="ECO:0000256" key="10">
    <source>
        <dbReference type="ARBA" id="ARBA00050938"/>
    </source>
</evidence>
<dbReference type="AlphaFoldDB" id="W8B6K7"/>
<evidence type="ECO:0000256" key="3">
    <source>
        <dbReference type="ARBA" id="ARBA00011233"/>
    </source>
</evidence>
<dbReference type="CDD" id="cd06558">
    <property type="entry name" value="crotonase-like"/>
    <property type="match status" value="1"/>
</dbReference>
<keyword evidence="4" id="KW-0276">Fatty acid metabolism</keyword>
<evidence type="ECO:0000256" key="14">
    <source>
        <dbReference type="ARBA" id="ARBA00056147"/>
    </source>
</evidence>
<dbReference type="GO" id="GO:0004165">
    <property type="term" value="F:delta(3)-delta(2)-enoyl-CoA isomerase activity"/>
    <property type="evidence" value="ECO:0007669"/>
    <property type="project" value="UniProtKB-EC"/>
</dbReference>
<reference evidence="17" key="2">
    <citation type="journal article" date="2014" name="BMC Genomics">
        <title>A genomic perspective to assessing quality of mass-reared SIT flies used in Mediterranean fruit fly (Ceratitis capitata) eradication in California.</title>
        <authorList>
            <person name="Calla B."/>
            <person name="Hall B."/>
            <person name="Hou S."/>
            <person name="Geib S.M."/>
        </authorList>
    </citation>
    <scope>NUCLEOTIDE SEQUENCE</scope>
</reference>
<comment type="subunit">
    <text evidence="3">Homotrimer.</text>
</comment>